<comment type="subcellular location">
    <subcellularLocation>
        <location evidence="1 9">Cell inner membrane</location>
        <topology evidence="1 9">Multi-pass membrane protein</topology>
    </subcellularLocation>
</comment>
<comment type="similarity">
    <text evidence="8 9">Belongs to the TRAP transporter small permease family.</text>
</comment>
<dbReference type="Proteomes" id="UP000056750">
    <property type="component" value="Chromosome"/>
</dbReference>
<accession>A0ABM5YJW5</accession>
<dbReference type="InterPro" id="IPR007387">
    <property type="entry name" value="TRAP_DctQ"/>
</dbReference>
<feature type="transmembrane region" description="Helical" evidence="9">
    <location>
        <begin position="46"/>
        <end position="64"/>
    </location>
</feature>
<gene>
    <name evidence="11" type="ORF">AVL57_12980</name>
</gene>
<reference evidence="11 12" key="1">
    <citation type="submission" date="2015-12" db="EMBL/GenBank/DDBJ databases">
        <title>Intraspecies pangenome expansion in the marine bacterium Alteromonas.</title>
        <authorList>
            <person name="Lopez-Perez M."/>
            <person name="Rodriguez-Valera F."/>
        </authorList>
    </citation>
    <scope>NUCLEOTIDE SEQUENCE [LARGE SCALE GENOMIC DNA]</scope>
    <source>
        <strain evidence="11 12">LMG 21861</strain>
    </source>
</reference>
<keyword evidence="3" id="KW-1003">Cell membrane</keyword>
<keyword evidence="5 9" id="KW-0812">Transmembrane</keyword>
<sequence>MMIIKTLDKLLAGTLIIAMTSILLTVIWQVISRYILQDPASVTEELSRFFLMWIGILGAAYAYRQHAHLGFNLLVERQSPLVKRVLLTLVEVFVITFCALVMVYGGTELVMLTLELDQISAALGIKMGLIYLVLPLSGGLIVIYSIVNIFTLWHSPEKEFNEWN</sequence>
<evidence type="ECO:0000256" key="4">
    <source>
        <dbReference type="ARBA" id="ARBA00022519"/>
    </source>
</evidence>
<proteinExistence type="inferred from homology"/>
<keyword evidence="2 9" id="KW-0813">Transport</keyword>
<evidence type="ECO:0000256" key="9">
    <source>
        <dbReference type="RuleBase" id="RU369079"/>
    </source>
</evidence>
<evidence type="ECO:0000313" key="11">
    <source>
        <dbReference type="EMBL" id="AMJ74793.1"/>
    </source>
</evidence>
<evidence type="ECO:0000256" key="3">
    <source>
        <dbReference type="ARBA" id="ARBA00022475"/>
    </source>
</evidence>
<comment type="subunit">
    <text evidence="9">The complex comprises the extracytoplasmic solute receptor protein and the two transmembrane proteins.</text>
</comment>
<keyword evidence="7 9" id="KW-0472">Membrane</keyword>
<evidence type="ECO:0000313" key="12">
    <source>
        <dbReference type="Proteomes" id="UP000056750"/>
    </source>
</evidence>
<dbReference type="InterPro" id="IPR055348">
    <property type="entry name" value="DctQ"/>
</dbReference>
<evidence type="ECO:0000256" key="7">
    <source>
        <dbReference type="ARBA" id="ARBA00023136"/>
    </source>
</evidence>
<keyword evidence="12" id="KW-1185">Reference proteome</keyword>
<evidence type="ECO:0000256" key="5">
    <source>
        <dbReference type="ARBA" id="ARBA00022692"/>
    </source>
</evidence>
<name>A0ABM5YJW5_9ALTE</name>
<evidence type="ECO:0000256" key="2">
    <source>
        <dbReference type="ARBA" id="ARBA00022448"/>
    </source>
</evidence>
<feature type="transmembrane region" description="Helical" evidence="9">
    <location>
        <begin position="12"/>
        <end position="31"/>
    </location>
</feature>
<keyword evidence="6 9" id="KW-1133">Transmembrane helix</keyword>
<evidence type="ECO:0000256" key="6">
    <source>
        <dbReference type="ARBA" id="ARBA00022989"/>
    </source>
</evidence>
<evidence type="ECO:0000256" key="1">
    <source>
        <dbReference type="ARBA" id="ARBA00004429"/>
    </source>
</evidence>
<dbReference type="PANTHER" id="PTHR35011">
    <property type="entry name" value="2,3-DIKETO-L-GULONATE TRAP TRANSPORTER SMALL PERMEASE PROTEIN YIAM"/>
    <property type="match status" value="1"/>
</dbReference>
<dbReference type="Pfam" id="PF04290">
    <property type="entry name" value="DctQ"/>
    <property type="match status" value="1"/>
</dbReference>
<keyword evidence="4 9" id="KW-0997">Cell inner membrane</keyword>
<protein>
    <recommendedName>
        <fullName evidence="9">TRAP transporter small permease protein</fullName>
    </recommendedName>
</protein>
<comment type="function">
    <text evidence="9">Part of the tripartite ATP-independent periplasmic (TRAP) transport system.</text>
</comment>
<feature type="transmembrane region" description="Helical" evidence="9">
    <location>
        <begin position="85"/>
        <end position="107"/>
    </location>
</feature>
<evidence type="ECO:0000259" key="10">
    <source>
        <dbReference type="Pfam" id="PF04290"/>
    </source>
</evidence>
<dbReference type="EMBL" id="CP013926">
    <property type="protein sequence ID" value="AMJ74793.1"/>
    <property type="molecule type" value="Genomic_DNA"/>
</dbReference>
<feature type="domain" description="Tripartite ATP-independent periplasmic transporters DctQ component" evidence="10">
    <location>
        <begin position="22"/>
        <end position="153"/>
    </location>
</feature>
<feature type="transmembrane region" description="Helical" evidence="9">
    <location>
        <begin position="127"/>
        <end position="153"/>
    </location>
</feature>
<evidence type="ECO:0000256" key="8">
    <source>
        <dbReference type="ARBA" id="ARBA00038436"/>
    </source>
</evidence>
<dbReference type="PANTHER" id="PTHR35011:SF2">
    <property type="entry name" value="2,3-DIKETO-L-GULONATE TRAP TRANSPORTER SMALL PERMEASE PROTEIN YIAM"/>
    <property type="match status" value="1"/>
</dbReference>
<organism evidence="11 12">
    <name type="scientific">Alteromonas stellipolaris</name>
    <dbReference type="NCBI Taxonomy" id="233316"/>
    <lineage>
        <taxon>Bacteria</taxon>
        <taxon>Pseudomonadati</taxon>
        <taxon>Pseudomonadota</taxon>
        <taxon>Gammaproteobacteria</taxon>
        <taxon>Alteromonadales</taxon>
        <taxon>Alteromonadaceae</taxon>
        <taxon>Alteromonas/Salinimonas group</taxon>
        <taxon>Alteromonas</taxon>
    </lineage>
</organism>